<dbReference type="InterPro" id="IPR059066">
    <property type="entry name" value="Ig_Tag1-like_5th"/>
</dbReference>
<keyword evidence="2" id="KW-0812">Transmembrane</keyword>
<feature type="compositionally biased region" description="Basic and acidic residues" evidence="1">
    <location>
        <begin position="8"/>
        <end position="19"/>
    </location>
</feature>
<dbReference type="Proteomes" id="UP000803884">
    <property type="component" value="Unassembled WGS sequence"/>
</dbReference>
<keyword evidence="7" id="KW-1185">Reference proteome</keyword>
<evidence type="ECO:0000313" key="6">
    <source>
        <dbReference type="EMBL" id="KAL1584545.1"/>
    </source>
</evidence>
<reference evidence="6 7" key="1">
    <citation type="journal article" date="2020" name="Microbiol. Resour. Announc.">
        <title>Draft Genome Sequence of a Cladosporium Species Isolated from the Mesophotic Ascidian Didemnum maculosum.</title>
        <authorList>
            <person name="Gioti A."/>
            <person name="Siaperas R."/>
            <person name="Nikolaivits E."/>
            <person name="Le Goff G."/>
            <person name="Ouazzani J."/>
            <person name="Kotoulas G."/>
            <person name="Topakas E."/>
        </authorList>
    </citation>
    <scope>NUCLEOTIDE SEQUENCE [LARGE SCALE GENOMIC DNA]</scope>
    <source>
        <strain evidence="6 7">TM138-S3</strain>
    </source>
</reference>
<dbReference type="PANTHER" id="PTHR35895">
    <property type="entry name" value="CHROMOSOME 16, WHOLE GENOME SHOTGUN SEQUENCE"/>
    <property type="match status" value="1"/>
</dbReference>
<name>A0AB34KMJ2_9PEZI</name>
<feature type="compositionally biased region" description="Polar residues" evidence="1">
    <location>
        <begin position="26"/>
        <end position="46"/>
    </location>
</feature>
<dbReference type="Pfam" id="PF26174">
    <property type="entry name" value="LEA-2_1"/>
    <property type="match status" value="1"/>
</dbReference>
<dbReference type="PANTHER" id="PTHR35895:SF3">
    <property type="entry name" value="PRE-RRNA PROCESSING PROTEIN"/>
    <property type="match status" value="1"/>
</dbReference>
<evidence type="ECO:0000313" key="7">
    <source>
        <dbReference type="Proteomes" id="UP000803884"/>
    </source>
</evidence>
<dbReference type="Pfam" id="PF22786">
    <property type="entry name" value="Tag1_C"/>
    <property type="match status" value="1"/>
</dbReference>
<evidence type="ECO:0008006" key="8">
    <source>
        <dbReference type="Google" id="ProtNLM"/>
    </source>
</evidence>
<feature type="domain" description="Tag1-like fifth Ig-like" evidence="5">
    <location>
        <begin position="746"/>
        <end position="862"/>
    </location>
</feature>
<dbReference type="Pfam" id="PF26150">
    <property type="entry name" value="LEA-2_4"/>
    <property type="match status" value="1"/>
</dbReference>
<evidence type="ECO:0000256" key="1">
    <source>
        <dbReference type="SAM" id="MobiDB-lite"/>
    </source>
</evidence>
<feature type="region of interest" description="Disordered" evidence="1">
    <location>
        <begin position="722"/>
        <end position="749"/>
    </location>
</feature>
<dbReference type="InterPro" id="IPR059065">
    <property type="entry name" value="Ig_Tag1-like_4th"/>
</dbReference>
<evidence type="ECO:0000259" key="4">
    <source>
        <dbReference type="Pfam" id="PF26150"/>
    </source>
</evidence>
<comment type="caution">
    <text evidence="6">The sequence shown here is derived from an EMBL/GenBank/DDBJ whole genome shotgun (WGS) entry which is preliminary data.</text>
</comment>
<feature type="domain" description="Tag1 C-terminal" evidence="3">
    <location>
        <begin position="462"/>
        <end position="577"/>
    </location>
</feature>
<gene>
    <name evidence="6" type="ORF">WHR41_07048</name>
</gene>
<dbReference type="EMBL" id="JAAQHG020000025">
    <property type="protein sequence ID" value="KAL1584545.1"/>
    <property type="molecule type" value="Genomic_DNA"/>
</dbReference>
<evidence type="ECO:0000256" key="2">
    <source>
        <dbReference type="SAM" id="Phobius"/>
    </source>
</evidence>
<accession>A0AB34KMJ2</accession>
<feature type="domain" description="Tag1-like fourth Ig-like" evidence="4">
    <location>
        <begin position="595"/>
        <end position="711"/>
    </location>
</feature>
<sequence>MATNASDEATRGRDPVREDVEAEPASEQTPLLSGNTPFEAPDQSQPQREHSASGLLRALSRRSSGDLKSSKRRWPSLLALLLLCVLAVLIMVFAFITPSIVEKYAQQAVVFEPTSLSIDSFTADGVKARVQGDFMLDASKVEQKNVRNMGRLATWFASEIKTGESDVEVSLPEYGNVVLGTAEVPPIKVSIRNGHKTHVDFLSDLQPGDVDGIRRIAKDWVDGRLGQLRVLGKANVPLKSGIFSLGKQLIEQEITFANNDIPTIPRYKIEKLNFREVEIPTGKGMAADVALLVKNKYPVDFTIPPLGFGILVDNCQKNEPYIMLADALTHNIHIRPQHDVELNVTGTVRQLPDNFIQACPGSHESPLDAIIGKYMRGKDTTIYVQGSDSPSEDTPQWVADLMKDITVPVSLPGRTFGSLIKNFTLDDTHFGLPDPFADPNSPESNPRISGNIKAIVALPEEMNFNISVGRVRADADVFYKKKKLGKLNLHKWQQANSTRLEPDDEDDGPSLLVQSQINEAPLEITDNDVFTDVVQALLFGSKSVFMDIKAEVDVETETALGAFAIRKIPAEGQVPIKPISRGGNGTGDAVERQLQPKVFNLSIIDTTESSLTISALVNLTNPTNYSATIPYVDINILNNNTLLGHATVKDLNVGPGNNTNIPVTAIWDPLTLSGKPGATVGREFLSQYISGWNTTLTLQTHNATIPALPALGRALSQFPITFPTPRLGSSEPPPSSPPDDDDDPKKKNGPHFIEDATFHLLTSSATFTLLSPLRSSTLYVTSINATAIYKHQEAGKILYDVPFEVPPVDEDGNGITTPRLPVDWSLGSVGYDAIKRALGGSLRLGAEAVVGVRIERWVQEVWFVGGGIGARVRI</sequence>
<evidence type="ECO:0000259" key="3">
    <source>
        <dbReference type="Pfam" id="PF22786"/>
    </source>
</evidence>
<feature type="transmembrane region" description="Helical" evidence="2">
    <location>
        <begin position="77"/>
        <end position="96"/>
    </location>
</feature>
<evidence type="ECO:0000259" key="5">
    <source>
        <dbReference type="Pfam" id="PF26153"/>
    </source>
</evidence>
<organism evidence="6 7">
    <name type="scientific">Cladosporium halotolerans</name>
    <dbReference type="NCBI Taxonomy" id="1052096"/>
    <lineage>
        <taxon>Eukaryota</taxon>
        <taxon>Fungi</taxon>
        <taxon>Dikarya</taxon>
        <taxon>Ascomycota</taxon>
        <taxon>Pezizomycotina</taxon>
        <taxon>Dothideomycetes</taxon>
        <taxon>Dothideomycetidae</taxon>
        <taxon>Cladosporiales</taxon>
        <taxon>Cladosporiaceae</taxon>
        <taxon>Cladosporium</taxon>
    </lineage>
</organism>
<feature type="region of interest" description="Disordered" evidence="1">
    <location>
        <begin position="1"/>
        <end position="53"/>
    </location>
</feature>
<dbReference type="RefSeq" id="XP_069227651.1">
    <property type="nucleotide sequence ID" value="XM_069375653.1"/>
</dbReference>
<dbReference type="GeneID" id="96008491"/>
<dbReference type="Pfam" id="PF26153">
    <property type="entry name" value="LEA-2L_5"/>
    <property type="match status" value="1"/>
</dbReference>
<dbReference type="InterPro" id="IPR055011">
    <property type="entry name" value="Tag1_C"/>
</dbReference>
<keyword evidence="2" id="KW-0472">Membrane</keyword>
<dbReference type="GO" id="GO:0000329">
    <property type="term" value="C:fungal-type vacuole membrane"/>
    <property type="evidence" value="ECO:0007669"/>
    <property type="project" value="InterPro"/>
</dbReference>
<keyword evidence="2" id="KW-1133">Transmembrane helix</keyword>
<protein>
    <recommendedName>
        <fullName evidence="8">Pre-rRNA processing protein</fullName>
    </recommendedName>
</protein>
<dbReference type="AlphaFoldDB" id="A0AB34KMJ2"/>
<proteinExistence type="predicted"/>
<dbReference type="InterPro" id="IPR046368">
    <property type="entry name" value="Tag1"/>
</dbReference>